<reference evidence="2" key="1">
    <citation type="submission" date="2017-08" db="EMBL/GenBank/DDBJ databases">
        <authorList>
            <person name="Varghese N."/>
            <person name="Submissions S."/>
        </authorList>
    </citation>
    <scope>NUCLEOTIDE SEQUENCE [LARGE SCALE GENOMIC DNA]</scope>
    <source>
        <strain evidence="2">DSM 4725</strain>
    </source>
</reference>
<proteinExistence type="predicted"/>
<gene>
    <name evidence="1" type="ORF">SAMN05660748_4506</name>
</gene>
<dbReference type="RefSeq" id="WP_097197225.1">
    <property type="nucleotide sequence ID" value="NZ_OBQI01000009.1"/>
</dbReference>
<dbReference type="AlphaFoldDB" id="A0A285VHN9"/>
<name>A0A285VHN9_9ACTN</name>
<dbReference type="EMBL" id="OBQI01000009">
    <property type="protein sequence ID" value="SOC53589.1"/>
    <property type="molecule type" value="Genomic_DNA"/>
</dbReference>
<evidence type="ECO:0000313" key="2">
    <source>
        <dbReference type="Proteomes" id="UP000219435"/>
    </source>
</evidence>
<sequence length="118" mass="13026">MTATDCDLLLARIVEREERATVKDDYANPRVFPFFTWLDSDTPDRSYGRNAGHLGDHELELIQAAGPKAVLADCARDRQIVRDCTAALTYRSAPGMEGAAVLAERVLQQLDAKYSATP</sequence>
<dbReference type="Proteomes" id="UP000219435">
    <property type="component" value="Unassembled WGS sequence"/>
</dbReference>
<keyword evidence="2" id="KW-1185">Reference proteome</keyword>
<organism evidence="1 2">
    <name type="scientific">Blastococcus aggregatus</name>
    <dbReference type="NCBI Taxonomy" id="38502"/>
    <lineage>
        <taxon>Bacteria</taxon>
        <taxon>Bacillati</taxon>
        <taxon>Actinomycetota</taxon>
        <taxon>Actinomycetes</taxon>
        <taxon>Geodermatophilales</taxon>
        <taxon>Geodermatophilaceae</taxon>
        <taxon>Blastococcus</taxon>
    </lineage>
</organism>
<protein>
    <submittedName>
        <fullName evidence="1">Uncharacterized protein</fullName>
    </submittedName>
</protein>
<evidence type="ECO:0000313" key="1">
    <source>
        <dbReference type="EMBL" id="SOC53589.1"/>
    </source>
</evidence>
<accession>A0A285VHN9</accession>